<organism evidence="1">
    <name type="scientific">Trepomonas sp. PC1</name>
    <dbReference type="NCBI Taxonomy" id="1076344"/>
    <lineage>
        <taxon>Eukaryota</taxon>
        <taxon>Metamonada</taxon>
        <taxon>Diplomonadida</taxon>
        <taxon>Hexamitidae</taxon>
        <taxon>Hexamitinae</taxon>
        <taxon>Trepomonas</taxon>
    </lineage>
</organism>
<reference evidence="1" key="1">
    <citation type="submission" date="2015-07" db="EMBL/GenBank/DDBJ databases">
        <title>Adaptation to a free-living lifestyle via gene acquisitions in the diplomonad Trepomonas sp. PC1.</title>
        <authorList>
            <person name="Xu F."/>
            <person name="Jerlstrom-Hultqvist J."/>
            <person name="Kolisko M."/>
            <person name="Simpson A.G.B."/>
            <person name="Roger A.J."/>
            <person name="Svard S.G."/>
            <person name="Andersson J.O."/>
        </authorList>
    </citation>
    <scope>NUCLEOTIDE SEQUENCE</scope>
    <source>
        <strain evidence="1">PC1</strain>
    </source>
</reference>
<dbReference type="AlphaFoldDB" id="A0A146KHL1"/>
<name>A0A146KHL1_9EUKA</name>
<feature type="non-terminal residue" evidence="1">
    <location>
        <position position="1"/>
    </location>
</feature>
<dbReference type="EMBL" id="GDID01000444">
    <property type="protein sequence ID" value="JAP96162.1"/>
    <property type="molecule type" value="Transcribed_RNA"/>
</dbReference>
<accession>A0A146KHL1</accession>
<protein>
    <submittedName>
        <fullName evidence="1">Uncharacterized protein</fullName>
    </submittedName>
</protein>
<evidence type="ECO:0000313" key="1">
    <source>
        <dbReference type="EMBL" id="JAP96162.1"/>
    </source>
</evidence>
<proteinExistence type="predicted"/>
<sequence>NLHPVQLFNGYQFYFQNLKITLLRCPDHQGCRFHSRGLFSHQAYNQGFIRVESISKRPFQTIINQKPVTFQEEVTDSVYYVLRGSAPVFFSQNVTLKAKPSVKINDFRIDSKKHLENLYEMVKNDLQQMQNTHFDLMPVRIIDLMKPCEIGAELQTHYKNYENIDLNQISVQQLTEKIESAARNAILRVNCLDSCDRTNLFCFQVILQKFLKGISYKERIKFGLEAYKAGNVVGKSYIQTVVQKPFQQIFGVKCFADKIHGLGTGIIRYLRNRVQKAQLMEMNYYRGQEIDFSEYKIEKYKEKAERLLEKAFVVLVLWKLMKKLSPMFRVILAISLIAIFVK</sequence>
<gene>
    <name evidence="1" type="ORF">TPC1_10595</name>
</gene>